<gene>
    <name evidence="1" type="ORF">DESPIG_01109</name>
</gene>
<comment type="caution">
    <text evidence="1">The sequence shown here is derived from an EMBL/GenBank/DDBJ whole genome shotgun (WGS) entry which is preliminary data.</text>
</comment>
<sequence>MEIKGMFACGLEYEGQRHRSFTLRLPTMADVENAIEAAQAEAGANACAARIDRHKWAACLSVDGIPAEKMSARLLAGLAAREWGILKDAEDELVKKLVAAGAAPAENCAEPSA</sequence>
<dbReference type="EMBL" id="ABXU01000029">
    <property type="protein sequence ID" value="EEB33819.1"/>
    <property type="molecule type" value="Genomic_DNA"/>
</dbReference>
<dbReference type="Proteomes" id="UP000003676">
    <property type="component" value="Unassembled WGS sequence"/>
</dbReference>
<dbReference type="eggNOG" id="ENOG5033CXG">
    <property type="taxonomic scope" value="Bacteria"/>
</dbReference>
<organism evidence="1 2">
    <name type="scientific">Desulfovibrio piger ATCC 29098</name>
    <dbReference type="NCBI Taxonomy" id="411464"/>
    <lineage>
        <taxon>Bacteria</taxon>
        <taxon>Pseudomonadati</taxon>
        <taxon>Thermodesulfobacteriota</taxon>
        <taxon>Desulfovibrionia</taxon>
        <taxon>Desulfovibrionales</taxon>
        <taxon>Desulfovibrionaceae</taxon>
        <taxon>Desulfovibrio</taxon>
    </lineage>
</organism>
<dbReference type="RefSeq" id="WP_006005547.1">
    <property type="nucleotide sequence ID" value="NZ_DS996355.1"/>
</dbReference>
<reference evidence="1 2" key="1">
    <citation type="submission" date="2008-10" db="EMBL/GenBank/DDBJ databases">
        <title>Draft genome sequence of Desulvovibrio piger (ATCC 29098).</title>
        <authorList>
            <person name="Sudarsanam P."/>
            <person name="Ley R."/>
            <person name="Guruge J."/>
            <person name="Turnbaugh P.J."/>
            <person name="Mahowald M."/>
            <person name="Liep D."/>
            <person name="Gordon J."/>
        </authorList>
    </citation>
    <scope>NUCLEOTIDE SEQUENCE [LARGE SCALE GENOMIC DNA]</scope>
    <source>
        <strain evidence="1 2">ATCC 29098</strain>
    </source>
</reference>
<evidence type="ECO:0000313" key="2">
    <source>
        <dbReference type="Proteomes" id="UP000003676"/>
    </source>
</evidence>
<name>B6WSQ7_9BACT</name>
<dbReference type="HOGENOM" id="CLU_2166937_0_0_7"/>
<protein>
    <submittedName>
        <fullName evidence="1">Uncharacterized protein</fullName>
    </submittedName>
</protein>
<dbReference type="AlphaFoldDB" id="B6WSQ7"/>
<proteinExistence type="predicted"/>
<reference evidence="1 2" key="2">
    <citation type="submission" date="2008-10" db="EMBL/GenBank/DDBJ databases">
        <authorList>
            <person name="Fulton L."/>
            <person name="Clifton S."/>
            <person name="Fulton B."/>
            <person name="Xu J."/>
            <person name="Minx P."/>
            <person name="Pepin K.H."/>
            <person name="Johnson M."/>
            <person name="Bhonagiri V."/>
            <person name="Nash W.E."/>
            <person name="Mardis E.R."/>
            <person name="Wilson R.K."/>
        </authorList>
    </citation>
    <scope>NUCLEOTIDE SEQUENCE [LARGE SCALE GENOMIC DNA]</scope>
    <source>
        <strain evidence="1 2">ATCC 29098</strain>
    </source>
</reference>
<evidence type="ECO:0000313" key="1">
    <source>
        <dbReference type="EMBL" id="EEB33819.1"/>
    </source>
</evidence>
<dbReference type="OrthoDB" id="9802230at2"/>
<accession>B6WSQ7</accession>